<name>A0A4U5P091_STECR</name>
<dbReference type="EMBL" id="AZBU02000003">
    <property type="protein sequence ID" value="TKR89033.1"/>
    <property type="molecule type" value="Genomic_DNA"/>
</dbReference>
<dbReference type="PANTHER" id="PTHR22744">
    <property type="entry name" value="HELIX LOOP HELIX PROTEIN 21-RELATED"/>
    <property type="match status" value="1"/>
</dbReference>
<dbReference type="SMART" id="SM00225">
    <property type="entry name" value="BTB"/>
    <property type="match status" value="1"/>
</dbReference>
<dbReference type="Gene3D" id="3.30.710.10">
    <property type="entry name" value="Potassium Channel Kv1.1, Chain A"/>
    <property type="match status" value="1"/>
</dbReference>
<accession>A0A4U5P091</accession>
<protein>
    <recommendedName>
        <fullName evidence="1">BTB domain-containing protein</fullName>
    </recommendedName>
</protein>
<keyword evidence="3" id="KW-1185">Reference proteome</keyword>
<evidence type="ECO:0000313" key="2">
    <source>
        <dbReference type="EMBL" id="TKR89033.1"/>
    </source>
</evidence>
<reference evidence="2 3" key="2">
    <citation type="journal article" date="2019" name="G3 (Bethesda)">
        <title>Hybrid Assembly of the Genome of the Entomopathogenic Nematode Steinernema carpocapsae Identifies the X-Chromosome.</title>
        <authorList>
            <person name="Serra L."/>
            <person name="Macchietto M."/>
            <person name="Macias-Munoz A."/>
            <person name="McGill C.J."/>
            <person name="Rodriguez I.M."/>
            <person name="Rodriguez B."/>
            <person name="Murad R."/>
            <person name="Mortazavi A."/>
        </authorList>
    </citation>
    <scope>NUCLEOTIDE SEQUENCE [LARGE SCALE GENOMIC DNA]</scope>
    <source>
        <strain evidence="2 3">ALL</strain>
    </source>
</reference>
<dbReference type="InterPro" id="IPR000210">
    <property type="entry name" value="BTB/POZ_dom"/>
</dbReference>
<dbReference type="SUPFAM" id="SSF54695">
    <property type="entry name" value="POZ domain"/>
    <property type="match status" value="1"/>
</dbReference>
<evidence type="ECO:0000313" key="3">
    <source>
        <dbReference type="Proteomes" id="UP000298663"/>
    </source>
</evidence>
<comment type="caution">
    <text evidence="2">The sequence shown here is derived from an EMBL/GenBank/DDBJ whole genome shotgun (WGS) entry which is preliminary data.</text>
</comment>
<dbReference type="Proteomes" id="UP000298663">
    <property type="component" value="Unassembled WGS sequence"/>
</dbReference>
<organism evidence="2 3">
    <name type="scientific">Steinernema carpocapsae</name>
    <name type="common">Entomopathogenic nematode</name>
    <dbReference type="NCBI Taxonomy" id="34508"/>
    <lineage>
        <taxon>Eukaryota</taxon>
        <taxon>Metazoa</taxon>
        <taxon>Ecdysozoa</taxon>
        <taxon>Nematoda</taxon>
        <taxon>Chromadorea</taxon>
        <taxon>Rhabditida</taxon>
        <taxon>Tylenchina</taxon>
        <taxon>Panagrolaimomorpha</taxon>
        <taxon>Strongyloidoidea</taxon>
        <taxon>Steinernematidae</taxon>
        <taxon>Steinernema</taxon>
    </lineage>
</organism>
<dbReference type="InterPro" id="IPR011333">
    <property type="entry name" value="SKP1/BTB/POZ_sf"/>
</dbReference>
<dbReference type="AlphaFoldDB" id="A0A4U5P091"/>
<dbReference type="OrthoDB" id="5857890at2759"/>
<gene>
    <name evidence="2" type="ORF">L596_013194</name>
</gene>
<feature type="domain" description="BTB" evidence="1">
    <location>
        <begin position="147"/>
        <end position="248"/>
    </location>
</feature>
<proteinExistence type="predicted"/>
<reference evidence="2 3" key="1">
    <citation type="journal article" date="2015" name="Genome Biol.">
        <title>Comparative genomics of Steinernema reveals deeply conserved gene regulatory networks.</title>
        <authorList>
            <person name="Dillman A.R."/>
            <person name="Macchietto M."/>
            <person name="Porter C.F."/>
            <person name="Rogers A."/>
            <person name="Williams B."/>
            <person name="Antoshechkin I."/>
            <person name="Lee M.M."/>
            <person name="Goodwin Z."/>
            <person name="Lu X."/>
            <person name="Lewis E.E."/>
            <person name="Goodrich-Blair H."/>
            <person name="Stock S.P."/>
            <person name="Adams B.J."/>
            <person name="Sternberg P.W."/>
            <person name="Mortazavi A."/>
        </authorList>
    </citation>
    <scope>NUCLEOTIDE SEQUENCE [LARGE SCALE GENOMIC DNA]</scope>
    <source>
        <strain evidence="2 3">ALL</strain>
    </source>
</reference>
<sequence length="308" mass="34715">MSNKGVIPFKFDDTQFDLKFIQIGDFVWYADRRKCTSVTTESDRCDQIGCEPKPFSPTILWNCVAMGTLAAVSEKKQFPYLVWNGSCGNNSVVFCVNHEKKKVSKALAAIGNPKPGDADGGIYVEIVNSFITDLSDPHNTLIQGPEDAAKCKINDEYFLWLSKKVLAANSPYFAGLFKKNFKEGTDGCYDLKGLGHLKLDVFIQFYGIVHGLEMPMTGGWVDRLLHLADFFQCKVVLRRCEDFLRNAPEYRLSLREKLRLAVRFKLDALLVETANKMPLEELKKLHFPSGTPPLVAEVMAQKMRLIDA</sequence>
<dbReference type="PANTHER" id="PTHR22744:SF14">
    <property type="entry name" value="BTB DOMAIN-CONTAINING PROTEIN-RELATED"/>
    <property type="match status" value="1"/>
</dbReference>
<dbReference type="Pfam" id="PF00651">
    <property type="entry name" value="BTB"/>
    <property type="match status" value="1"/>
</dbReference>
<evidence type="ECO:0000259" key="1">
    <source>
        <dbReference type="SMART" id="SM00225"/>
    </source>
</evidence>